<evidence type="ECO:0000313" key="2">
    <source>
        <dbReference type="EMBL" id="ONK55049.1"/>
    </source>
</evidence>
<reference evidence="3" key="1">
    <citation type="journal article" date="2017" name="Nat. Commun.">
        <title>The asparagus genome sheds light on the origin and evolution of a young Y chromosome.</title>
        <authorList>
            <person name="Harkess A."/>
            <person name="Zhou J."/>
            <person name="Xu C."/>
            <person name="Bowers J.E."/>
            <person name="Van der Hulst R."/>
            <person name="Ayyampalayam S."/>
            <person name="Mercati F."/>
            <person name="Riccardi P."/>
            <person name="McKain M.R."/>
            <person name="Kakrana A."/>
            <person name="Tang H."/>
            <person name="Ray J."/>
            <person name="Groenendijk J."/>
            <person name="Arikit S."/>
            <person name="Mathioni S.M."/>
            <person name="Nakano M."/>
            <person name="Shan H."/>
            <person name="Telgmann-Rauber A."/>
            <person name="Kanno A."/>
            <person name="Yue Z."/>
            <person name="Chen H."/>
            <person name="Li W."/>
            <person name="Chen Y."/>
            <person name="Xu X."/>
            <person name="Zhang Y."/>
            <person name="Luo S."/>
            <person name="Chen H."/>
            <person name="Gao J."/>
            <person name="Mao Z."/>
            <person name="Pires J.C."/>
            <person name="Luo M."/>
            <person name="Kudrna D."/>
            <person name="Wing R.A."/>
            <person name="Meyers B.C."/>
            <person name="Yi K."/>
            <person name="Kong H."/>
            <person name="Lavrijsen P."/>
            <person name="Sunseri F."/>
            <person name="Falavigna A."/>
            <person name="Ye Y."/>
            <person name="Leebens-Mack J.H."/>
            <person name="Chen G."/>
        </authorList>
    </citation>
    <scope>NUCLEOTIDE SEQUENCE [LARGE SCALE GENOMIC DNA]</scope>
    <source>
        <strain evidence="3">cv. DH0086</strain>
    </source>
</reference>
<evidence type="ECO:0000256" key="1">
    <source>
        <dbReference type="SAM" id="MobiDB-lite"/>
    </source>
</evidence>
<proteinExistence type="predicted"/>
<protein>
    <submittedName>
        <fullName evidence="2">Uncharacterized protein</fullName>
    </submittedName>
</protein>
<organism evidence="2 3">
    <name type="scientific">Asparagus officinalis</name>
    <name type="common">Garden asparagus</name>
    <dbReference type="NCBI Taxonomy" id="4686"/>
    <lineage>
        <taxon>Eukaryota</taxon>
        <taxon>Viridiplantae</taxon>
        <taxon>Streptophyta</taxon>
        <taxon>Embryophyta</taxon>
        <taxon>Tracheophyta</taxon>
        <taxon>Spermatophyta</taxon>
        <taxon>Magnoliopsida</taxon>
        <taxon>Liliopsida</taxon>
        <taxon>Asparagales</taxon>
        <taxon>Asparagaceae</taxon>
        <taxon>Asparagoideae</taxon>
        <taxon>Asparagus</taxon>
    </lineage>
</organism>
<dbReference type="EMBL" id="KV863822">
    <property type="protein sequence ID" value="ONK55049.1"/>
    <property type="molecule type" value="Genomic_DNA"/>
</dbReference>
<evidence type="ECO:0000313" key="3">
    <source>
        <dbReference type="Proteomes" id="UP000243459"/>
    </source>
</evidence>
<dbReference type="Gramene" id="ONK55049">
    <property type="protein sequence ID" value="ONK55049"/>
    <property type="gene ID" value="A4U43_UnF8170"/>
</dbReference>
<keyword evidence="3" id="KW-1185">Reference proteome</keyword>
<accession>A0A1R3L604</accession>
<feature type="region of interest" description="Disordered" evidence="1">
    <location>
        <begin position="1"/>
        <end position="51"/>
    </location>
</feature>
<dbReference type="Proteomes" id="UP000243459">
    <property type="component" value="Unassembled WGS sequence"/>
</dbReference>
<gene>
    <name evidence="2" type="ORF">A4U43_UnF8170</name>
</gene>
<name>A0A1R3L604_ASPOF</name>
<feature type="compositionally biased region" description="Acidic residues" evidence="1">
    <location>
        <begin position="1"/>
        <end position="13"/>
    </location>
</feature>
<sequence>MAMADEGLEDGVAEEGVLRGAEIEEAEGEGEVGGGERGDEEGKEVEQLPSLQRHMTEQMVCLDGALAFWHIGIIRGGSCADPKRETERFEEDDEGHVLWHAADHTALEEIGDGARQPQSLEEEGD</sequence>
<dbReference type="AlphaFoldDB" id="A0A1R3L604"/>